<dbReference type="PANTHER" id="PTHR43751">
    <property type="entry name" value="SULFATASE"/>
    <property type="match status" value="1"/>
</dbReference>
<comment type="caution">
    <text evidence="2">The sequence shown here is derived from an EMBL/GenBank/DDBJ whole genome shotgun (WGS) entry which is preliminary data.</text>
</comment>
<evidence type="ECO:0000259" key="1">
    <source>
        <dbReference type="Pfam" id="PF00884"/>
    </source>
</evidence>
<organism evidence="2 3">
    <name type="scientific">Haloferula rosea</name>
    <dbReference type="NCBI Taxonomy" id="490093"/>
    <lineage>
        <taxon>Bacteria</taxon>
        <taxon>Pseudomonadati</taxon>
        <taxon>Verrucomicrobiota</taxon>
        <taxon>Verrucomicrobiia</taxon>
        <taxon>Verrucomicrobiales</taxon>
        <taxon>Verrucomicrobiaceae</taxon>
        <taxon>Haloferula</taxon>
    </lineage>
</organism>
<dbReference type="Pfam" id="PF00884">
    <property type="entry name" value="Sulfatase"/>
    <property type="match status" value="1"/>
</dbReference>
<dbReference type="AlphaFoldDB" id="A0A934VE17"/>
<dbReference type="SUPFAM" id="SSF48371">
    <property type="entry name" value="ARM repeat"/>
    <property type="match status" value="1"/>
</dbReference>
<protein>
    <submittedName>
        <fullName evidence="2">Sulfatase-like hydrolase/transferase</fullName>
    </submittedName>
</protein>
<name>A0A934VE17_9BACT</name>
<keyword evidence="3" id="KW-1185">Reference proteome</keyword>
<dbReference type="PANTHER" id="PTHR43751:SF1">
    <property type="entry name" value="SULFATASE ATSG-RELATED"/>
    <property type="match status" value="1"/>
</dbReference>
<gene>
    <name evidence="2" type="ORF">JIN81_07450</name>
</gene>
<evidence type="ECO:0000313" key="3">
    <source>
        <dbReference type="Proteomes" id="UP000658278"/>
    </source>
</evidence>
<sequence>MLRPLLLLGISLNLTLLGADKPERPNILWITSEDNSAHWIGCYGNEQAKTPRIDALADEGHLFLHAYSNAPVCAVARSTILNGAYAVTQGTQHMRSRHPIPERFKSYVSYLRGQGYYCTNRSKTDFNFKGDDRAIWDECSGKAHYKNRAEGQPFMAVFNLTVSHESSLFPNKRGKEPRRLAASEVDVPPYLPDLPEVRKDIAAYHDKITTMDGQVGELLDELEKAGLAEDTIVFYYSDHGGVTPRGKRYIKETGVRVPMVVHVPSKWGHLTPFKRGGKVDEPVAFVDLAPTLLSLIGLEKPDAMQGRAFLGEHREAAPEDDMVFLYADRFDELYGMRRGITDGRWKYIRRFTPQLAAAPYSFYQFSMPSWVAYRKAWQDGELDGVHKAMWEAPQVEEELFDLKSDPWEVRNLAADPAHAERLVAMRSRLKGKMTEVKDTGLVPEPMWAALAGGKPITDFVRSSGFDFQGVLDLAFLASRADLGEVGALMEFASSDDPVKRYWALQGLQIAGQKAGLEAILTGLRDEHSVNRVTAAEALCRMGKEKEGRAAMLKELMSETHEYSLQYLINALMRVDAIDDIPEAWVNETLKDRKAGAYVKRFAERIKSGEL</sequence>
<dbReference type="Proteomes" id="UP000658278">
    <property type="component" value="Unassembled WGS sequence"/>
</dbReference>
<keyword evidence="2" id="KW-0378">Hydrolase</keyword>
<dbReference type="EMBL" id="JAENII010000004">
    <property type="protein sequence ID" value="MBK1826849.1"/>
    <property type="molecule type" value="Genomic_DNA"/>
</dbReference>
<dbReference type="RefSeq" id="WP_200278188.1">
    <property type="nucleotide sequence ID" value="NZ_JAENII010000004.1"/>
</dbReference>
<accession>A0A934VE17</accession>
<dbReference type="InterPro" id="IPR016024">
    <property type="entry name" value="ARM-type_fold"/>
</dbReference>
<proteinExistence type="predicted"/>
<feature type="domain" description="Sulfatase N-terminal" evidence="1">
    <location>
        <begin position="25"/>
        <end position="297"/>
    </location>
</feature>
<dbReference type="SUPFAM" id="SSF53649">
    <property type="entry name" value="Alkaline phosphatase-like"/>
    <property type="match status" value="1"/>
</dbReference>
<dbReference type="CDD" id="cd16027">
    <property type="entry name" value="SGSH"/>
    <property type="match status" value="1"/>
</dbReference>
<dbReference type="InterPro" id="IPR017850">
    <property type="entry name" value="Alkaline_phosphatase_core_sf"/>
</dbReference>
<dbReference type="Gene3D" id="3.40.720.10">
    <property type="entry name" value="Alkaline Phosphatase, subunit A"/>
    <property type="match status" value="1"/>
</dbReference>
<dbReference type="Gene3D" id="1.25.10.10">
    <property type="entry name" value="Leucine-rich Repeat Variant"/>
    <property type="match status" value="1"/>
</dbReference>
<evidence type="ECO:0000313" key="2">
    <source>
        <dbReference type="EMBL" id="MBK1826849.1"/>
    </source>
</evidence>
<dbReference type="InterPro" id="IPR052701">
    <property type="entry name" value="GAG_Ulvan_Degrading_Sulfatases"/>
</dbReference>
<dbReference type="InterPro" id="IPR000917">
    <property type="entry name" value="Sulfatase_N"/>
</dbReference>
<dbReference type="InterPro" id="IPR011989">
    <property type="entry name" value="ARM-like"/>
</dbReference>
<dbReference type="GO" id="GO:0016787">
    <property type="term" value="F:hydrolase activity"/>
    <property type="evidence" value="ECO:0007669"/>
    <property type="project" value="UniProtKB-KW"/>
</dbReference>
<reference evidence="2" key="1">
    <citation type="submission" date="2021-01" db="EMBL/GenBank/DDBJ databases">
        <title>Modified the classification status of verrucomicrobia.</title>
        <authorList>
            <person name="Feng X."/>
        </authorList>
    </citation>
    <scope>NUCLEOTIDE SEQUENCE</scope>
    <source>
        <strain evidence="2">KCTC 22201</strain>
    </source>
</reference>